<feature type="compositionally biased region" description="Polar residues" evidence="1">
    <location>
        <begin position="111"/>
        <end position="120"/>
    </location>
</feature>
<evidence type="ECO:0000313" key="3">
    <source>
        <dbReference type="Proteomes" id="UP000266841"/>
    </source>
</evidence>
<feature type="compositionally biased region" description="Basic and acidic residues" evidence="1">
    <location>
        <begin position="43"/>
        <end position="56"/>
    </location>
</feature>
<reference evidence="2 3" key="1">
    <citation type="journal article" date="2012" name="Genome Biol.">
        <title>Genome and low-iron response of an oceanic diatom adapted to chronic iron limitation.</title>
        <authorList>
            <person name="Lommer M."/>
            <person name="Specht M."/>
            <person name="Roy A.S."/>
            <person name="Kraemer L."/>
            <person name="Andreson R."/>
            <person name="Gutowska M.A."/>
            <person name="Wolf J."/>
            <person name="Bergner S.V."/>
            <person name="Schilhabel M.B."/>
            <person name="Klostermeier U.C."/>
            <person name="Beiko R.G."/>
            <person name="Rosenstiel P."/>
            <person name="Hippler M."/>
            <person name="Laroche J."/>
        </authorList>
    </citation>
    <scope>NUCLEOTIDE SEQUENCE [LARGE SCALE GENOMIC DNA]</scope>
    <source>
        <strain evidence="2 3">CCMP1005</strain>
    </source>
</reference>
<organism evidence="2 3">
    <name type="scientific">Thalassiosira oceanica</name>
    <name type="common">Marine diatom</name>
    <dbReference type="NCBI Taxonomy" id="159749"/>
    <lineage>
        <taxon>Eukaryota</taxon>
        <taxon>Sar</taxon>
        <taxon>Stramenopiles</taxon>
        <taxon>Ochrophyta</taxon>
        <taxon>Bacillariophyta</taxon>
        <taxon>Coscinodiscophyceae</taxon>
        <taxon>Thalassiosirophycidae</taxon>
        <taxon>Thalassiosirales</taxon>
        <taxon>Thalassiosiraceae</taxon>
        <taxon>Thalassiosira</taxon>
    </lineage>
</organism>
<evidence type="ECO:0000256" key="1">
    <source>
        <dbReference type="SAM" id="MobiDB-lite"/>
    </source>
</evidence>
<name>K0T1M9_THAOC</name>
<feature type="region of interest" description="Disordered" evidence="1">
    <location>
        <begin position="1"/>
        <end position="142"/>
    </location>
</feature>
<dbReference type="EMBL" id="AGNL01006969">
    <property type="protein sequence ID" value="EJK71645.1"/>
    <property type="molecule type" value="Genomic_DNA"/>
</dbReference>
<feature type="non-terminal residue" evidence="2">
    <location>
        <position position="142"/>
    </location>
</feature>
<gene>
    <name evidence="2" type="ORF">THAOC_06892</name>
</gene>
<feature type="compositionally biased region" description="Acidic residues" evidence="1">
    <location>
        <begin position="75"/>
        <end position="100"/>
    </location>
</feature>
<dbReference type="AlphaFoldDB" id="K0T1M9"/>
<feature type="compositionally biased region" description="Acidic residues" evidence="1">
    <location>
        <begin position="133"/>
        <end position="142"/>
    </location>
</feature>
<proteinExistence type="predicted"/>
<protein>
    <submittedName>
        <fullName evidence="2">Uncharacterized protein</fullName>
    </submittedName>
</protein>
<dbReference type="Proteomes" id="UP000266841">
    <property type="component" value="Unassembled WGS sequence"/>
</dbReference>
<accession>K0T1M9</accession>
<keyword evidence="3" id="KW-1185">Reference proteome</keyword>
<sequence>MLLGRNRRFNDSGSVFHAEPPPPCTKAYQNQNSLRRLRPCANSREHDDADVDERNLRQTVTFNDDELDKACESSDPLDPETVSFDEDELDEACDPSDPLDPEAPHAEPTQHGPNTCNLPSSGPPEQINQTVSFDEDELDKQA</sequence>
<evidence type="ECO:0000313" key="2">
    <source>
        <dbReference type="EMBL" id="EJK71645.1"/>
    </source>
</evidence>
<comment type="caution">
    <text evidence="2">The sequence shown here is derived from an EMBL/GenBank/DDBJ whole genome shotgun (WGS) entry which is preliminary data.</text>
</comment>